<evidence type="ECO:0000313" key="2">
    <source>
        <dbReference type="EMBL" id="CAA2979771.1"/>
    </source>
</evidence>
<protein>
    <submittedName>
        <fullName evidence="2">Uncharacterized protein</fullName>
    </submittedName>
</protein>
<keyword evidence="3" id="KW-1185">Reference proteome</keyword>
<reference evidence="2 3" key="1">
    <citation type="submission" date="2019-12" db="EMBL/GenBank/DDBJ databases">
        <authorList>
            <person name="Alioto T."/>
            <person name="Alioto T."/>
            <person name="Gomez Garrido J."/>
        </authorList>
    </citation>
    <scope>NUCLEOTIDE SEQUENCE [LARGE SCALE GENOMIC DNA]</scope>
</reference>
<accession>A0A8S0RJ52</accession>
<keyword evidence="1" id="KW-0812">Transmembrane</keyword>
<dbReference type="EMBL" id="CACTIH010003633">
    <property type="protein sequence ID" value="CAA2979771.1"/>
    <property type="molecule type" value="Genomic_DNA"/>
</dbReference>
<comment type="caution">
    <text evidence="2">The sequence shown here is derived from an EMBL/GenBank/DDBJ whole genome shotgun (WGS) entry which is preliminary data.</text>
</comment>
<dbReference type="OrthoDB" id="1936969at2759"/>
<proteinExistence type="predicted"/>
<evidence type="ECO:0000313" key="3">
    <source>
        <dbReference type="Proteomes" id="UP000594638"/>
    </source>
</evidence>
<gene>
    <name evidence="2" type="ORF">OLEA9_A024968</name>
</gene>
<name>A0A8S0RJ52_OLEEU</name>
<keyword evidence="1" id="KW-0472">Membrane</keyword>
<dbReference type="InterPro" id="IPR037699">
    <property type="entry name" value="At5g65660-like"/>
</dbReference>
<dbReference type="Proteomes" id="UP000594638">
    <property type="component" value="Unassembled WGS sequence"/>
</dbReference>
<dbReference type="PANTHER" id="PTHR34291">
    <property type="entry name" value="HYDROXYPROLINE-RICH GLYCOPROTEIN FAMILY PROTEIN"/>
    <property type="match status" value="1"/>
</dbReference>
<feature type="transmembrane region" description="Helical" evidence="1">
    <location>
        <begin position="20"/>
        <end position="44"/>
    </location>
</feature>
<evidence type="ECO:0000256" key="1">
    <source>
        <dbReference type="SAM" id="Phobius"/>
    </source>
</evidence>
<dbReference type="AlphaFoldDB" id="A0A8S0RJ52"/>
<keyword evidence="1" id="KW-1133">Transmembrane helix</keyword>
<dbReference type="PANTHER" id="PTHR34291:SF1">
    <property type="entry name" value="HYDROXYPROLINE-RICH GLYCOPROTEIN FAMILY PROTEIN"/>
    <property type="match status" value="1"/>
</dbReference>
<dbReference type="Gramene" id="OE9A024968T1">
    <property type="protein sequence ID" value="OE9A024968C1"/>
    <property type="gene ID" value="OE9A024968"/>
</dbReference>
<organism evidence="2 3">
    <name type="scientific">Olea europaea subsp. europaea</name>
    <dbReference type="NCBI Taxonomy" id="158383"/>
    <lineage>
        <taxon>Eukaryota</taxon>
        <taxon>Viridiplantae</taxon>
        <taxon>Streptophyta</taxon>
        <taxon>Embryophyta</taxon>
        <taxon>Tracheophyta</taxon>
        <taxon>Spermatophyta</taxon>
        <taxon>Magnoliopsida</taxon>
        <taxon>eudicotyledons</taxon>
        <taxon>Gunneridae</taxon>
        <taxon>Pentapetalae</taxon>
        <taxon>asterids</taxon>
        <taxon>lamiids</taxon>
        <taxon>Lamiales</taxon>
        <taxon>Oleaceae</taxon>
        <taxon>Oleeae</taxon>
        <taxon>Olea</taxon>
    </lineage>
</organism>
<sequence length="130" mass="14179">MENPYRELSDHDDDEFLLSIGFPLGTVILMLLIFILSGIFSFLCHWAKIRSLRRAAAAGIVLEGGTSLAPNRHGDQIPKFIALPCPCQPPLPGRIIVEVQKPLPPPSLSQPPLGEAVPLQIVVEPPCKLI</sequence>